<dbReference type="AlphaFoldDB" id="A0A1M7IT29"/>
<sequence>MHYEVHNWNLGVGHVSIIGVSGSSLFLVGDSHEINLAALFDTPPESYIVGIDTLKNPGEDINGIQND</sequence>
<keyword evidence="2" id="KW-1185">Reference proteome</keyword>
<name>A0A1M7IT29_9BACI</name>
<evidence type="ECO:0000313" key="2">
    <source>
        <dbReference type="Proteomes" id="UP000184184"/>
    </source>
</evidence>
<accession>A0A1M7IT29</accession>
<organism evidence="1 2">
    <name type="scientific">Gracilibacillus kekensis</name>
    <dbReference type="NCBI Taxonomy" id="1027249"/>
    <lineage>
        <taxon>Bacteria</taxon>
        <taxon>Bacillati</taxon>
        <taxon>Bacillota</taxon>
        <taxon>Bacilli</taxon>
        <taxon>Bacillales</taxon>
        <taxon>Bacillaceae</taxon>
        <taxon>Gracilibacillus</taxon>
    </lineage>
</organism>
<proteinExistence type="predicted"/>
<reference evidence="1 2" key="1">
    <citation type="submission" date="2016-11" db="EMBL/GenBank/DDBJ databases">
        <authorList>
            <person name="Jaros S."/>
            <person name="Januszkiewicz K."/>
            <person name="Wedrychowicz H."/>
        </authorList>
    </citation>
    <scope>NUCLEOTIDE SEQUENCE [LARGE SCALE GENOMIC DNA]</scope>
    <source>
        <strain evidence="1 2">CGMCC 1.10681</strain>
    </source>
</reference>
<protein>
    <submittedName>
        <fullName evidence="1">Spore germination protein PD</fullName>
    </submittedName>
</protein>
<dbReference type="Proteomes" id="UP000184184">
    <property type="component" value="Unassembled WGS sequence"/>
</dbReference>
<gene>
    <name evidence="1" type="ORF">SAMN05216179_0141</name>
</gene>
<dbReference type="EMBL" id="FRCZ01000001">
    <property type="protein sequence ID" value="SHM43758.1"/>
    <property type="molecule type" value="Genomic_DNA"/>
</dbReference>
<dbReference type="OrthoDB" id="2455313at2"/>
<dbReference type="STRING" id="1027249.SAMN05216179_0141"/>
<dbReference type="RefSeq" id="WP_073198718.1">
    <property type="nucleotide sequence ID" value="NZ_FRCZ01000001.1"/>
</dbReference>
<evidence type="ECO:0000313" key="1">
    <source>
        <dbReference type="EMBL" id="SHM43758.1"/>
    </source>
</evidence>